<dbReference type="EMBL" id="MELI01000074">
    <property type="protein sequence ID" value="OFW33153.1"/>
    <property type="molecule type" value="Genomic_DNA"/>
</dbReference>
<dbReference type="Proteomes" id="UP000178086">
    <property type="component" value="Unassembled WGS sequence"/>
</dbReference>
<keyword evidence="1" id="KW-0472">Membrane</keyword>
<evidence type="ECO:0000313" key="3">
    <source>
        <dbReference type="Proteomes" id="UP000178086"/>
    </source>
</evidence>
<protein>
    <submittedName>
        <fullName evidence="2">Uncharacterized protein</fullName>
    </submittedName>
</protein>
<proteinExistence type="predicted"/>
<dbReference type="AlphaFoldDB" id="A0A1F2URA1"/>
<evidence type="ECO:0000256" key="1">
    <source>
        <dbReference type="SAM" id="Phobius"/>
    </source>
</evidence>
<dbReference type="InterPro" id="IPR015915">
    <property type="entry name" value="Kelch-typ_b-propeller"/>
</dbReference>
<keyword evidence="1" id="KW-1133">Transmembrane helix</keyword>
<keyword evidence="1" id="KW-0812">Transmembrane</keyword>
<evidence type="ECO:0000313" key="2">
    <source>
        <dbReference type="EMBL" id="OFW33153.1"/>
    </source>
</evidence>
<name>A0A1F2URA1_9ACTN</name>
<accession>A0A1F2URA1</accession>
<feature type="transmembrane region" description="Helical" evidence="1">
    <location>
        <begin position="212"/>
        <end position="228"/>
    </location>
</feature>
<dbReference type="SUPFAM" id="SSF117281">
    <property type="entry name" value="Kelch motif"/>
    <property type="match status" value="1"/>
</dbReference>
<gene>
    <name evidence="2" type="ORF">A2074_05785</name>
</gene>
<reference evidence="2 3" key="1">
    <citation type="journal article" date="2016" name="Nat. Commun.">
        <title>Thousands of microbial genomes shed light on interconnected biogeochemical processes in an aquifer system.</title>
        <authorList>
            <person name="Anantharaman K."/>
            <person name="Brown C.T."/>
            <person name="Hug L.A."/>
            <person name="Sharon I."/>
            <person name="Castelle C.J."/>
            <person name="Probst A.J."/>
            <person name="Thomas B.C."/>
            <person name="Singh A."/>
            <person name="Wilkins M.J."/>
            <person name="Karaoz U."/>
            <person name="Brodie E.L."/>
            <person name="Williams K.H."/>
            <person name="Hubbard S.S."/>
            <person name="Banfield J.F."/>
        </authorList>
    </citation>
    <scope>NUCLEOTIDE SEQUENCE [LARGE SCALE GENOMIC DNA]</scope>
</reference>
<dbReference type="Gene3D" id="2.120.10.80">
    <property type="entry name" value="Kelch-type beta propeller"/>
    <property type="match status" value="1"/>
</dbReference>
<organism evidence="2 3">
    <name type="scientific">Candidatus Aquicultor primus</name>
    <dbReference type="NCBI Taxonomy" id="1797195"/>
    <lineage>
        <taxon>Bacteria</taxon>
        <taxon>Bacillati</taxon>
        <taxon>Actinomycetota</taxon>
        <taxon>Candidatus Aquicultoria</taxon>
        <taxon>Candidatus Aquicultorales</taxon>
        <taxon>Candidatus Aquicultoraceae</taxon>
        <taxon>Candidatus Aquicultor</taxon>
    </lineage>
</organism>
<sequence>MIGGATGTGLPPASFSSYVQEYNPATDSWSIKGSMATPRYAMMGGVVNDVLHVIGGDNNVGVLNVNESAYLQGGTIDAQTSFSSNQATVGGAGITFPASTSGIMAVSVGSTGPSAAPGGVGFRGEYYDVSTSALYAGNLTVTIPYSESAIIGPEANLRLYHWNGVAWQDVTTSVDTNANTISGLTSSLSPFVVGEASGTGASTIGFGINTNILMALALMSVLVGIGLLRERYVLAENK</sequence>
<comment type="caution">
    <text evidence="2">The sequence shown here is derived from an EMBL/GenBank/DDBJ whole genome shotgun (WGS) entry which is preliminary data.</text>
</comment>